<feature type="domain" description="Reverse transcriptase" evidence="1">
    <location>
        <begin position="1"/>
        <end position="97"/>
    </location>
</feature>
<evidence type="ECO:0000313" key="3">
    <source>
        <dbReference type="Proteomes" id="UP000279833"/>
    </source>
</evidence>
<keyword evidence="3" id="KW-1185">Reference proteome</keyword>
<dbReference type="Pfam" id="PF00078">
    <property type="entry name" value="RVT_1"/>
    <property type="match status" value="1"/>
</dbReference>
<organism evidence="4">
    <name type="scientific">Schistosoma curassoni</name>
    <dbReference type="NCBI Taxonomy" id="6186"/>
    <lineage>
        <taxon>Eukaryota</taxon>
        <taxon>Metazoa</taxon>
        <taxon>Spiralia</taxon>
        <taxon>Lophotrochozoa</taxon>
        <taxon>Platyhelminthes</taxon>
        <taxon>Trematoda</taxon>
        <taxon>Digenea</taxon>
        <taxon>Strigeidida</taxon>
        <taxon>Schistosomatoidea</taxon>
        <taxon>Schistosomatidae</taxon>
        <taxon>Schistosoma</taxon>
    </lineage>
</organism>
<dbReference type="InterPro" id="IPR000477">
    <property type="entry name" value="RT_dom"/>
</dbReference>
<dbReference type="PROSITE" id="PS50878">
    <property type="entry name" value="RT_POL"/>
    <property type="match status" value="1"/>
</dbReference>
<dbReference type="AlphaFoldDB" id="A0A183JKG8"/>
<reference evidence="4" key="1">
    <citation type="submission" date="2016-06" db="UniProtKB">
        <authorList>
            <consortium name="WormBaseParasite"/>
        </authorList>
    </citation>
    <scope>IDENTIFICATION</scope>
</reference>
<reference evidence="2 3" key="2">
    <citation type="submission" date="2018-11" db="EMBL/GenBank/DDBJ databases">
        <authorList>
            <consortium name="Pathogen Informatics"/>
        </authorList>
    </citation>
    <scope>NUCLEOTIDE SEQUENCE [LARGE SCALE GENOMIC DNA]</scope>
    <source>
        <strain evidence="2">Dakar</strain>
        <strain evidence="3">Dakar, Senegal</strain>
    </source>
</reference>
<sequence>MKQTCTTVEVQGILNRLHSSKVFSKVDLKYAYLQIPLDQSSCILTTINTPFGLLNCTIFPFGLSCSSDIFQEVMNNVVSDLEGVEIYQDGLIIHDSD</sequence>
<dbReference type="Gene3D" id="3.30.70.270">
    <property type="match status" value="1"/>
</dbReference>
<dbReference type="SUPFAM" id="SSF56672">
    <property type="entry name" value="DNA/RNA polymerases"/>
    <property type="match status" value="1"/>
</dbReference>
<evidence type="ECO:0000313" key="2">
    <source>
        <dbReference type="EMBL" id="VDO80089.1"/>
    </source>
</evidence>
<dbReference type="PANTHER" id="PTHR37984:SF9">
    <property type="entry name" value="INTEGRASE CATALYTIC DOMAIN-CONTAINING PROTEIN"/>
    <property type="match status" value="1"/>
</dbReference>
<protein>
    <submittedName>
        <fullName evidence="4">Reverse transcriptase domain-containing protein</fullName>
    </submittedName>
</protein>
<evidence type="ECO:0000259" key="1">
    <source>
        <dbReference type="PROSITE" id="PS50878"/>
    </source>
</evidence>
<dbReference type="Proteomes" id="UP000279833">
    <property type="component" value="Unassembled WGS sequence"/>
</dbReference>
<gene>
    <name evidence="2" type="ORF">SCUD_LOCUS3198</name>
</gene>
<dbReference type="WBParaSite" id="SCUD_0000319801-mRNA-1">
    <property type="protein sequence ID" value="SCUD_0000319801-mRNA-1"/>
    <property type="gene ID" value="SCUD_0000319801"/>
</dbReference>
<dbReference type="STRING" id="6186.A0A183JKG8"/>
<name>A0A183JKG8_9TREM</name>
<dbReference type="InterPro" id="IPR050951">
    <property type="entry name" value="Retrovirus_Pol_polyprotein"/>
</dbReference>
<dbReference type="PANTHER" id="PTHR37984">
    <property type="entry name" value="PROTEIN CBG26694"/>
    <property type="match status" value="1"/>
</dbReference>
<dbReference type="InterPro" id="IPR043502">
    <property type="entry name" value="DNA/RNA_pol_sf"/>
</dbReference>
<proteinExistence type="predicted"/>
<accession>A0A183JKG8</accession>
<evidence type="ECO:0000313" key="4">
    <source>
        <dbReference type="WBParaSite" id="SCUD_0000319801-mRNA-1"/>
    </source>
</evidence>
<dbReference type="InterPro" id="IPR043128">
    <property type="entry name" value="Rev_trsase/Diguanyl_cyclase"/>
</dbReference>
<dbReference type="Gene3D" id="3.10.10.10">
    <property type="entry name" value="HIV Type 1 Reverse Transcriptase, subunit A, domain 1"/>
    <property type="match status" value="1"/>
</dbReference>
<dbReference type="EMBL" id="UZAK01003512">
    <property type="protein sequence ID" value="VDO80089.1"/>
    <property type="molecule type" value="Genomic_DNA"/>
</dbReference>